<accession>A0ACA9PJS8</accession>
<sequence>MHNNTLRRVSTHASTTTTSSRITPSIHTRRSTDSRILEQVLQDGDEIGPGRFLLDQPISVVHARSELVPNLRVLRKLATGSYAVVYLVQEIIQPTTASNFLNLSEDEDSPPLTPAAAAAPAQGRLFALKCLEKHAQDQDAQLLEATIHQSLPVHQNIVTLWSTLETESYLLLVLDYVPGEDLFYFLEQFRDYDESHLDRDPSSPTSSAPTSTAGLAWLEPSQLLSYHRLRLVASMFAQMCEAVAHCHRHGVFHRDIKPENFMVTDTRIQDPVTGEYKRSVIVKLTDFGLATRDPESGDMDCECRNFITPMYATAPADVWSLGIVLLNMLYHANPWMSSAFGACQSFDSFLREPIRFFMERFPGMTPAVAEFFARRVFCLLEVPPTMDNTGNTSPLSPHYANNVGRRITAE</sequence>
<evidence type="ECO:0000313" key="2">
    <source>
        <dbReference type="Proteomes" id="UP000789525"/>
    </source>
</evidence>
<proteinExistence type="predicted"/>
<protein>
    <submittedName>
        <fullName evidence="1">4221_t:CDS:1</fullName>
    </submittedName>
</protein>
<organism evidence="1 2">
    <name type="scientific">Acaulospora colombiana</name>
    <dbReference type="NCBI Taxonomy" id="27376"/>
    <lineage>
        <taxon>Eukaryota</taxon>
        <taxon>Fungi</taxon>
        <taxon>Fungi incertae sedis</taxon>
        <taxon>Mucoromycota</taxon>
        <taxon>Glomeromycotina</taxon>
        <taxon>Glomeromycetes</taxon>
        <taxon>Diversisporales</taxon>
        <taxon>Acaulosporaceae</taxon>
        <taxon>Acaulospora</taxon>
    </lineage>
</organism>
<keyword evidence="2" id="KW-1185">Reference proteome</keyword>
<dbReference type="Proteomes" id="UP000789525">
    <property type="component" value="Unassembled WGS sequence"/>
</dbReference>
<evidence type="ECO:0000313" key="1">
    <source>
        <dbReference type="EMBL" id="CAG8712371.1"/>
    </source>
</evidence>
<name>A0ACA9PJS8_9GLOM</name>
<reference evidence="1" key="1">
    <citation type="submission" date="2021-06" db="EMBL/GenBank/DDBJ databases">
        <authorList>
            <person name="Kallberg Y."/>
            <person name="Tangrot J."/>
            <person name="Rosling A."/>
        </authorList>
    </citation>
    <scope>NUCLEOTIDE SEQUENCE</scope>
    <source>
        <strain evidence="1">CL356</strain>
    </source>
</reference>
<comment type="caution">
    <text evidence="1">The sequence shown here is derived from an EMBL/GenBank/DDBJ whole genome shotgun (WGS) entry which is preliminary data.</text>
</comment>
<gene>
    <name evidence="1" type="ORF">ACOLOM_LOCUS10732</name>
</gene>
<feature type="non-terminal residue" evidence="1">
    <location>
        <position position="410"/>
    </location>
</feature>
<dbReference type="EMBL" id="CAJVPT010035769">
    <property type="protein sequence ID" value="CAG8712371.1"/>
    <property type="molecule type" value="Genomic_DNA"/>
</dbReference>